<feature type="region of interest" description="Disordered" evidence="1">
    <location>
        <begin position="109"/>
        <end position="164"/>
    </location>
</feature>
<evidence type="ECO:0000313" key="2">
    <source>
        <dbReference type="EMBL" id="PLZ90735.1"/>
    </source>
</evidence>
<comment type="caution">
    <text evidence="2">The sequence shown here is derived from an EMBL/GenBank/DDBJ whole genome shotgun (WGS) entry which is preliminary data.</text>
</comment>
<feature type="compositionally biased region" description="Basic and acidic residues" evidence="1">
    <location>
        <begin position="111"/>
        <end position="120"/>
    </location>
</feature>
<gene>
    <name evidence="2" type="ORF">CEN44_10195</name>
</gene>
<protein>
    <submittedName>
        <fullName evidence="2">Uncharacterized protein</fullName>
    </submittedName>
</protein>
<reference evidence="2 3" key="1">
    <citation type="submission" date="2017-08" db="EMBL/GenBank/DDBJ databases">
        <title>Genomes of Fischerella (Mastigocladus) sp. strains.</title>
        <authorList>
            <person name="Miller S.R."/>
        </authorList>
    </citation>
    <scope>NUCLEOTIDE SEQUENCE [LARGE SCALE GENOMIC DNA]</scope>
    <source>
        <strain evidence="2 3">CCMEE 5323</strain>
    </source>
</reference>
<sequence length="164" mass="18552">MGRHNKTAHNFKSLLGSCVTITNPIHPLYGQSVVILQIRKVEQEIKVTVESSLGGFLSLPATETDLWTQQASKVKTVEKFLPQKLLRLSEWVAQRKQFVTSSVSCVPENEGVEHRKDNHGTKASTTKNRQTRKLRKPKSPNKANSTVSRQDTQNTRFRRGDSKE</sequence>
<proteinExistence type="predicted"/>
<dbReference type="Proteomes" id="UP000235036">
    <property type="component" value="Unassembled WGS sequence"/>
</dbReference>
<feature type="compositionally biased region" description="Basic residues" evidence="1">
    <location>
        <begin position="129"/>
        <end position="139"/>
    </location>
</feature>
<organism evidence="2 3">
    <name type="scientific">Fischerella muscicola CCMEE 5323</name>
    <dbReference type="NCBI Taxonomy" id="2019572"/>
    <lineage>
        <taxon>Bacteria</taxon>
        <taxon>Bacillati</taxon>
        <taxon>Cyanobacteriota</taxon>
        <taxon>Cyanophyceae</taxon>
        <taxon>Nostocales</taxon>
        <taxon>Hapalosiphonaceae</taxon>
        <taxon>Fischerella</taxon>
    </lineage>
</organism>
<feature type="compositionally biased region" description="Polar residues" evidence="1">
    <location>
        <begin position="141"/>
        <end position="155"/>
    </location>
</feature>
<dbReference type="EMBL" id="NRQW01000206">
    <property type="protein sequence ID" value="PLZ90735.1"/>
    <property type="molecule type" value="Genomic_DNA"/>
</dbReference>
<keyword evidence="3" id="KW-1185">Reference proteome</keyword>
<evidence type="ECO:0000313" key="3">
    <source>
        <dbReference type="Proteomes" id="UP000235036"/>
    </source>
</evidence>
<dbReference type="AlphaFoldDB" id="A0A2N6K469"/>
<accession>A0A2N6K469</accession>
<name>A0A2N6K469_FISMU</name>
<evidence type="ECO:0000256" key="1">
    <source>
        <dbReference type="SAM" id="MobiDB-lite"/>
    </source>
</evidence>